<evidence type="ECO:0000313" key="1">
    <source>
        <dbReference type="EMBL" id="KKN58274.1"/>
    </source>
</evidence>
<accession>A0A0F9RU69</accession>
<sequence length="86" mass="9010">MANEVNFGYPTGATLTYGIYTSAGVERELGTSLTETPASSGLYLGTPTAISKGNQVVVKEGSVVVGHGEYNGKTMTHDSIKIVRND</sequence>
<gene>
    <name evidence="1" type="ORF">LCGC14_0553540</name>
</gene>
<dbReference type="EMBL" id="LAZR01000768">
    <property type="protein sequence ID" value="KKN58274.1"/>
    <property type="molecule type" value="Genomic_DNA"/>
</dbReference>
<reference evidence="1" key="1">
    <citation type="journal article" date="2015" name="Nature">
        <title>Complex archaea that bridge the gap between prokaryotes and eukaryotes.</title>
        <authorList>
            <person name="Spang A."/>
            <person name="Saw J.H."/>
            <person name="Jorgensen S.L."/>
            <person name="Zaremba-Niedzwiedzka K."/>
            <person name="Martijn J."/>
            <person name="Lind A.E."/>
            <person name="van Eijk R."/>
            <person name="Schleper C."/>
            <person name="Guy L."/>
            <person name="Ettema T.J."/>
        </authorList>
    </citation>
    <scope>NUCLEOTIDE SEQUENCE</scope>
</reference>
<organism evidence="1">
    <name type="scientific">marine sediment metagenome</name>
    <dbReference type="NCBI Taxonomy" id="412755"/>
    <lineage>
        <taxon>unclassified sequences</taxon>
        <taxon>metagenomes</taxon>
        <taxon>ecological metagenomes</taxon>
    </lineage>
</organism>
<proteinExistence type="predicted"/>
<name>A0A0F9RU69_9ZZZZ</name>
<dbReference type="AlphaFoldDB" id="A0A0F9RU69"/>
<protein>
    <submittedName>
        <fullName evidence="1">Uncharacterized protein</fullName>
    </submittedName>
</protein>
<comment type="caution">
    <text evidence="1">The sequence shown here is derived from an EMBL/GenBank/DDBJ whole genome shotgun (WGS) entry which is preliminary data.</text>
</comment>